<dbReference type="GO" id="GO:0005737">
    <property type="term" value="C:cytoplasm"/>
    <property type="evidence" value="ECO:0007669"/>
    <property type="project" value="UniProtKB-SubCell"/>
</dbReference>
<dbReference type="Proteomes" id="UP000075320">
    <property type="component" value="Unassembled WGS sequence"/>
</dbReference>
<protein>
    <recommendedName>
        <fullName evidence="3">RNA-binding protein KhpA</fullName>
    </recommendedName>
    <alternativeName>
        <fullName evidence="3">KH-domain protein A</fullName>
    </alternativeName>
</protein>
<evidence type="ECO:0000313" key="5">
    <source>
        <dbReference type="EMBL" id="KYG63893.1"/>
    </source>
</evidence>
<dbReference type="AlphaFoldDB" id="A0A150WJU3"/>
<sequence length="109" mass="12182">MSEMESFKFEEEATVRDPKEKGANIDLEAYREEIRVLVEHMVRLLVDKPDTVTVTTYVGPKTTVYRIGCAKENMGQVIGTQGKTIMGLRAVVHAMTARTGIRSIVEIPV</sequence>
<comment type="function">
    <text evidence="3">A probable RNA chaperone. Forms a complex with KhpB which binds to cellular RNA and controls its expression. Plays a role in peptidoglycan (PG) homeostasis and cell length regulation.</text>
</comment>
<feature type="region of interest" description="Disordered" evidence="4">
    <location>
        <begin position="1"/>
        <end position="22"/>
    </location>
</feature>
<keyword evidence="6" id="KW-1185">Reference proteome</keyword>
<accession>A0A150WJU3</accession>
<comment type="subcellular location">
    <subcellularLocation>
        <location evidence="3">Cytoplasm</location>
    </subcellularLocation>
</comment>
<comment type="similarity">
    <text evidence="3">Belongs to the KhpA RNA-binding protein family.</text>
</comment>
<reference evidence="5 6" key="1">
    <citation type="submission" date="2016-03" db="EMBL/GenBank/DDBJ databases">
        <authorList>
            <person name="Ploux O."/>
        </authorList>
    </citation>
    <scope>NUCLEOTIDE SEQUENCE [LARGE SCALE GENOMIC DNA]</scope>
    <source>
        <strain evidence="5 6">R0</strain>
    </source>
</reference>
<comment type="subunit">
    <text evidence="3">Forms a complex with KhpB.</text>
</comment>
<dbReference type="PANTHER" id="PTHR34654:SF1">
    <property type="entry name" value="RNA-BINDING PROTEIN KHPA"/>
    <property type="match status" value="1"/>
</dbReference>
<dbReference type="HAMAP" id="MF_00088">
    <property type="entry name" value="KhpA"/>
    <property type="match status" value="1"/>
</dbReference>
<dbReference type="GO" id="GO:0008360">
    <property type="term" value="P:regulation of cell shape"/>
    <property type="evidence" value="ECO:0007669"/>
    <property type="project" value="UniProtKB-KW"/>
</dbReference>
<dbReference type="PANTHER" id="PTHR34654">
    <property type="entry name" value="UPF0109 PROTEIN SCO5592"/>
    <property type="match status" value="1"/>
</dbReference>
<dbReference type="CDD" id="cd22533">
    <property type="entry name" value="KH-II_YlqC-like"/>
    <property type="match status" value="1"/>
</dbReference>
<dbReference type="GO" id="GO:0071555">
    <property type="term" value="P:cell wall organization"/>
    <property type="evidence" value="ECO:0007669"/>
    <property type="project" value="UniProtKB-KW"/>
</dbReference>
<comment type="caution">
    <text evidence="5">The sequence shown here is derived from an EMBL/GenBank/DDBJ whole genome shotgun (WGS) entry which is preliminary data.</text>
</comment>
<gene>
    <name evidence="3" type="primary">khpA</name>
    <name evidence="5" type="ORF">AZI86_13835</name>
</gene>
<proteinExistence type="inferred from homology"/>
<keyword evidence="2 3" id="KW-0694">RNA-binding</keyword>
<dbReference type="OrthoDB" id="5295005at2"/>
<evidence type="ECO:0000256" key="3">
    <source>
        <dbReference type="HAMAP-Rule" id="MF_00088"/>
    </source>
</evidence>
<dbReference type="Pfam" id="PF13083">
    <property type="entry name" value="KH_KhpA-B"/>
    <property type="match status" value="1"/>
</dbReference>
<dbReference type="InterPro" id="IPR020627">
    <property type="entry name" value="KhpA"/>
</dbReference>
<evidence type="ECO:0000256" key="2">
    <source>
        <dbReference type="ARBA" id="ARBA00022884"/>
    </source>
</evidence>
<keyword evidence="3" id="KW-0961">Cell wall biogenesis/degradation</keyword>
<dbReference type="GO" id="GO:0003723">
    <property type="term" value="F:RNA binding"/>
    <property type="evidence" value="ECO:0007669"/>
    <property type="project" value="UniProtKB-UniRule"/>
</dbReference>
<organism evidence="5 6">
    <name type="scientific">Bdellovibrio bacteriovorus</name>
    <dbReference type="NCBI Taxonomy" id="959"/>
    <lineage>
        <taxon>Bacteria</taxon>
        <taxon>Pseudomonadati</taxon>
        <taxon>Bdellovibrionota</taxon>
        <taxon>Bdellovibrionia</taxon>
        <taxon>Bdellovibrionales</taxon>
        <taxon>Pseudobdellovibrionaceae</taxon>
        <taxon>Bdellovibrio</taxon>
    </lineage>
</organism>
<evidence type="ECO:0000313" key="6">
    <source>
        <dbReference type="Proteomes" id="UP000075320"/>
    </source>
</evidence>
<keyword evidence="1 3" id="KW-0963">Cytoplasm</keyword>
<evidence type="ECO:0000256" key="1">
    <source>
        <dbReference type="ARBA" id="ARBA00022490"/>
    </source>
</evidence>
<keyword evidence="3" id="KW-0133">Cell shape</keyword>
<keyword evidence="3" id="KW-0143">Chaperone</keyword>
<dbReference type="EMBL" id="LUKE01000003">
    <property type="protein sequence ID" value="KYG63893.1"/>
    <property type="molecule type" value="Genomic_DNA"/>
</dbReference>
<name>A0A150WJU3_BDEBC</name>
<evidence type="ECO:0000256" key="4">
    <source>
        <dbReference type="SAM" id="MobiDB-lite"/>
    </source>
</evidence>
<dbReference type="GO" id="GO:0009252">
    <property type="term" value="P:peptidoglycan biosynthetic process"/>
    <property type="evidence" value="ECO:0007669"/>
    <property type="project" value="UniProtKB-UniRule"/>
</dbReference>